<gene>
    <name evidence="2" type="ORF">AMAG_00128</name>
</gene>
<reference evidence="2 3" key="1">
    <citation type="submission" date="2009-11" db="EMBL/GenBank/DDBJ databases">
        <title>Annotation of Allomyces macrogynus ATCC 38327.</title>
        <authorList>
            <consortium name="The Broad Institute Genome Sequencing Platform"/>
            <person name="Russ C."/>
            <person name="Cuomo C."/>
            <person name="Burger G."/>
            <person name="Gray M.W."/>
            <person name="Holland P.W.H."/>
            <person name="King N."/>
            <person name="Lang F.B.F."/>
            <person name="Roger A.J."/>
            <person name="Ruiz-Trillo I."/>
            <person name="Young S.K."/>
            <person name="Zeng Q."/>
            <person name="Gargeya S."/>
            <person name="Fitzgerald M."/>
            <person name="Haas B."/>
            <person name="Abouelleil A."/>
            <person name="Alvarado L."/>
            <person name="Arachchi H.M."/>
            <person name="Berlin A."/>
            <person name="Chapman S.B."/>
            <person name="Gearin G."/>
            <person name="Goldberg J."/>
            <person name="Griggs A."/>
            <person name="Gujja S."/>
            <person name="Hansen M."/>
            <person name="Heiman D."/>
            <person name="Howarth C."/>
            <person name="Larimer J."/>
            <person name="Lui A."/>
            <person name="MacDonald P.J.P."/>
            <person name="McCowen C."/>
            <person name="Montmayeur A."/>
            <person name="Murphy C."/>
            <person name="Neiman D."/>
            <person name="Pearson M."/>
            <person name="Priest M."/>
            <person name="Roberts A."/>
            <person name="Saif S."/>
            <person name="Shea T."/>
            <person name="Sisk P."/>
            <person name="Stolte C."/>
            <person name="Sykes S."/>
            <person name="Wortman J."/>
            <person name="Nusbaum C."/>
            <person name="Birren B."/>
        </authorList>
    </citation>
    <scope>NUCLEOTIDE SEQUENCE [LARGE SCALE GENOMIC DNA]</scope>
    <source>
        <strain evidence="2 3">ATCC 38327</strain>
    </source>
</reference>
<dbReference type="EMBL" id="GG745328">
    <property type="protein sequence ID" value="KNE54126.1"/>
    <property type="molecule type" value="Genomic_DNA"/>
</dbReference>
<organism evidence="2 3">
    <name type="scientific">Allomyces macrogynus (strain ATCC 38327)</name>
    <name type="common">Allomyces javanicus var. macrogynus</name>
    <dbReference type="NCBI Taxonomy" id="578462"/>
    <lineage>
        <taxon>Eukaryota</taxon>
        <taxon>Fungi</taxon>
        <taxon>Fungi incertae sedis</taxon>
        <taxon>Blastocladiomycota</taxon>
        <taxon>Blastocladiomycetes</taxon>
        <taxon>Blastocladiales</taxon>
        <taxon>Blastocladiaceae</taxon>
        <taxon>Allomyces</taxon>
    </lineage>
</organism>
<keyword evidence="3" id="KW-1185">Reference proteome</keyword>
<dbReference type="AlphaFoldDB" id="A0A0L0RVM2"/>
<accession>A0A0L0RVM2</accession>
<proteinExistence type="predicted"/>
<reference evidence="3" key="2">
    <citation type="submission" date="2009-11" db="EMBL/GenBank/DDBJ databases">
        <title>The Genome Sequence of Allomyces macrogynus strain ATCC 38327.</title>
        <authorList>
            <consortium name="The Broad Institute Genome Sequencing Platform"/>
            <person name="Russ C."/>
            <person name="Cuomo C."/>
            <person name="Shea T."/>
            <person name="Young S.K."/>
            <person name="Zeng Q."/>
            <person name="Koehrsen M."/>
            <person name="Haas B."/>
            <person name="Borodovsky M."/>
            <person name="Guigo R."/>
            <person name="Alvarado L."/>
            <person name="Berlin A."/>
            <person name="Borenstein D."/>
            <person name="Chen Z."/>
            <person name="Engels R."/>
            <person name="Freedman E."/>
            <person name="Gellesch M."/>
            <person name="Goldberg J."/>
            <person name="Griggs A."/>
            <person name="Gujja S."/>
            <person name="Heiman D."/>
            <person name="Hepburn T."/>
            <person name="Howarth C."/>
            <person name="Jen D."/>
            <person name="Larson L."/>
            <person name="Lewis B."/>
            <person name="Mehta T."/>
            <person name="Park D."/>
            <person name="Pearson M."/>
            <person name="Roberts A."/>
            <person name="Saif S."/>
            <person name="Shenoy N."/>
            <person name="Sisk P."/>
            <person name="Stolte C."/>
            <person name="Sykes S."/>
            <person name="Walk T."/>
            <person name="White J."/>
            <person name="Yandava C."/>
            <person name="Burger G."/>
            <person name="Gray M.W."/>
            <person name="Holland P.W.H."/>
            <person name="King N."/>
            <person name="Lang F.B.F."/>
            <person name="Roger A.J."/>
            <person name="Ruiz-Trillo I."/>
            <person name="Lander E."/>
            <person name="Nusbaum C."/>
        </authorList>
    </citation>
    <scope>NUCLEOTIDE SEQUENCE [LARGE SCALE GENOMIC DNA]</scope>
    <source>
        <strain evidence="3">ATCC 38327</strain>
    </source>
</reference>
<evidence type="ECO:0008006" key="4">
    <source>
        <dbReference type="Google" id="ProtNLM"/>
    </source>
</evidence>
<dbReference type="VEuPathDB" id="FungiDB:AMAG_00128"/>
<dbReference type="SUPFAM" id="SSF68906">
    <property type="entry name" value="SAP domain"/>
    <property type="match status" value="1"/>
</dbReference>
<sequence>MDPNTNQENTHIDVDVPDQARSTRQKDPRPVVLDHSTPDKEAFAKKYQVNDLKAYLRATKWPTSSKKADLVNRIWAHLNYPHANAVESADSDSGSDEETEADGVVKVPKAVKKGPPEIRAFYELCKNTDKDVGQGADLLAIVLLLEGMSGNDIIEHLLNHASSESLTISNNMARSGSRAFKRGYANSVDGRIWEGTVHMTVLSEDGQFLIKANVGASMLSDSYVAYLKFTVNPIQILIGYCTCQAGIMGTCSHACGLAWWLVQARKAYEDMGEEVFCSTSIAQAWGRPSTCTPYSAKDLAKPIDEMPFQRLGKQHDGRQRRGWVRIDPDWDPRPPCLQQAPSREAIALVLQLIEMLDPKGCKTTAGPYFLS</sequence>
<evidence type="ECO:0000313" key="2">
    <source>
        <dbReference type="EMBL" id="KNE54126.1"/>
    </source>
</evidence>
<name>A0A0L0RVM2_ALLM3</name>
<dbReference type="InterPro" id="IPR036361">
    <property type="entry name" value="SAP_dom_sf"/>
</dbReference>
<protein>
    <recommendedName>
        <fullName evidence="4">SWIM-type domain-containing protein</fullName>
    </recommendedName>
</protein>
<evidence type="ECO:0000313" key="3">
    <source>
        <dbReference type="Proteomes" id="UP000054350"/>
    </source>
</evidence>
<feature type="region of interest" description="Disordered" evidence="1">
    <location>
        <begin position="1"/>
        <end position="39"/>
    </location>
</feature>
<evidence type="ECO:0000256" key="1">
    <source>
        <dbReference type="SAM" id="MobiDB-lite"/>
    </source>
</evidence>
<dbReference type="Proteomes" id="UP000054350">
    <property type="component" value="Unassembled WGS sequence"/>
</dbReference>
<dbReference type="OrthoDB" id="10035901at2759"/>